<reference evidence="8 9" key="1">
    <citation type="submission" date="2018-06" db="EMBL/GenBank/DDBJ databases">
        <title>Thermoflavimicrobium daqus sp. nov., a thermophilic microbe isolated from Moutai-flavour Daqu.</title>
        <authorList>
            <person name="Wang X."/>
            <person name="Zhou H."/>
        </authorList>
    </citation>
    <scope>NUCLEOTIDE SEQUENCE [LARGE SCALE GENOMIC DNA]</scope>
    <source>
        <strain evidence="8 9">FBKL4.011</strain>
    </source>
</reference>
<accession>A0A364K4K5</accession>
<gene>
    <name evidence="8" type="ORF">DL897_11310</name>
</gene>
<dbReference type="RefSeq" id="WP_113659290.1">
    <property type="nucleotide sequence ID" value="NZ_KZ845667.1"/>
</dbReference>
<dbReference type="InterPro" id="IPR023845">
    <property type="entry name" value="DUF3817_TM"/>
</dbReference>
<comment type="subcellular location">
    <subcellularLocation>
        <location evidence="1">Cell membrane</location>
        <topology evidence="1">Multi-pass membrane protein</topology>
    </subcellularLocation>
</comment>
<feature type="transmembrane region" description="Helical" evidence="6">
    <location>
        <begin position="69"/>
        <end position="88"/>
    </location>
</feature>
<keyword evidence="4 6" id="KW-1133">Transmembrane helix</keyword>
<evidence type="ECO:0000256" key="4">
    <source>
        <dbReference type="ARBA" id="ARBA00022989"/>
    </source>
</evidence>
<evidence type="ECO:0000256" key="2">
    <source>
        <dbReference type="ARBA" id="ARBA00022475"/>
    </source>
</evidence>
<proteinExistence type="predicted"/>
<dbReference type="NCBIfam" id="TIGR03954">
    <property type="entry name" value="integ_memb_HG"/>
    <property type="match status" value="1"/>
</dbReference>
<dbReference type="Proteomes" id="UP000251213">
    <property type="component" value="Unassembled WGS sequence"/>
</dbReference>
<keyword evidence="5 6" id="KW-0472">Membrane</keyword>
<evidence type="ECO:0000259" key="7">
    <source>
        <dbReference type="Pfam" id="PF12823"/>
    </source>
</evidence>
<dbReference type="PANTHER" id="PTHR40077:SF1">
    <property type="entry name" value="MEMBRANE PROTEIN"/>
    <property type="match status" value="1"/>
</dbReference>
<feature type="transmembrane region" description="Helical" evidence="6">
    <location>
        <begin position="12"/>
        <end position="33"/>
    </location>
</feature>
<sequence>MLQTPIGRLRIIGFIEGLSFLLLLGIAMPLKYLADIPEFVTITGWIHGVLFVLYLVAVAHVTVVHRWSFGKIIGALAASVLPFGPFVLDAKLLRDNDHTAKG</sequence>
<keyword evidence="3 6" id="KW-0812">Transmembrane</keyword>
<evidence type="ECO:0000256" key="5">
    <source>
        <dbReference type="ARBA" id="ARBA00023136"/>
    </source>
</evidence>
<dbReference type="Pfam" id="PF12823">
    <property type="entry name" value="DUF3817"/>
    <property type="match status" value="1"/>
</dbReference>
<dbReference type="AlphaFoldDB" id="A0A364K4K5"/>
<evidence type="ECO:0000256" key="3">
    <source>
        <dbReference type="ARBA" id="ARBA00022692"/>
    </source>
</evidence>
<keyword evidence="9" id="KW-1185">Reference proteome</keyword>
<organism evidence="8 9">
    <name type="scientific">Thermoflavimicrobium daqui</name>
    <dbReference type="NCBI Taxonomy" id="2137476"/>
    <lineage>
        <taxon>Bacteria</taxon>
        <taxon>Bacillati</taxon>
        <taxon>Bacillota</taxon>
        <taxon>Bacilli</taxon>
        <taxon>Bacillales</taxon>
        <taxon>Thermoactinomycetaceae</taxon>
        <taxon>Thermoflavimicrobium</taxon>
    </lineage>
</organism>
<evidence type="ECO:0000256" key="6">
    <source>
        <dbReference type="SAM" id="Phobius"/>
    </source>
</evidence>
<feature type="domain" description="DUF3817" evidence="7">
    <location>
        <begin position="7"/>
        <end position="93"/>
    </location>
</feature>
<protein>
    <recommendedName>
        <fullName evidence="7">DUF3817 domain-containing protein</fullName>
    </recommendedName>
</protein>
<feature type="transmembrane region" description="Helical" evidence="6">
    <location>
        <begin position="39"/>
        <end position="57"/>
    </location>
</feature>
<dbReference type="GO" id="GO:0005886">
    <property type="term" value="C:plasma membrane"/>
    <property type="evidence" value="ECO:0007669"/>
    <property type="project" value="UniProtKB-SubCell"/>
</dbReference>
<dbReference type="OrthoDB" id="1121311at2"/>
<reference evidence="8 9" key="2">
    <citation type="submission" date="2018-06" db="EMBL/GenBank/DDBJ databases">
        <authorList>
            <person name="Zhirakovskaya E."/>
        </authorList>
    </citation>
    <scope>NUCLEOTIDE SEQUENCE [LARGE SCALE GENOMIC DNA]</scope>
    <source>
        <strain evidence="8 9">FBKL4.011</strain>
    </source>
</reference>
<keyword evidence="2" id="KW-1003">Cell membrane</keyword>
<comment type="caution">
    <text evidence="8">The sequence shown here is derived from an EMBL/GenBank/DDBJ whole genome shotgun (WGS) entry which is preliminary data.</text>
</comment>
<evidence type="ECO:0000256" key="1">
    <source>
        <dbReference type="ARBA" id="ARBA00004651"/>
    </source>
</evidence>
<name>A0A364K4K5_9BACL</name>
<dbReference type="EMBL" id="QJKK01000005">
    <property type="protein sequence ID" value="RAL24300.1"/>
    <property type="molecule type" value="Genomic_DNA"/>
</dbReference>
<dbReference type="PANTHER" id="PTHR40077">
    <property type="entry name" value="MEMBRANE PROTEIN-RELATED"/>
    <property type="match status" value="1"/>
</dbReference>
<evidence type="ECO:0000313" key="9">
    <source>
        <dbReference type="Proteomes" id="UP000251213"/>
    </source>
</evidence>
<evidence type="ECO:0000313" key="8">
    <source>
        <dbReference type="EMBL" id="RAL24300.1"/>
    </source>
</evidence>